<protein>
    <recommendedName>
        <fullName evidence="3">FAF domain-containing protein</fullName>
    </recommendedName>
</protein>
<evidence type="ECO:0000259" key="3">
    <source>
        <dbReference type="Pfam" id="PF11250"/>
    </source>
</evidence>
<dbReference type="Pfam" id="PF11250">
    <property type="entry name" value="FAF"/>
    <property type="match status" value="1"/>
</dbReference>
<evidence type="ECO:0000256" key="1">
    <source>
        <dbReference type="ARBA" id="ARBA00008690"/>
    </source>
</evidence>
<accession>A0A2T8IC92</accession>
<dbReference type="InterPro" id="IPR021410">
    <property type="entry name" value="FAF"/>
</dbReference>
<feature type="compositionally biased region" description="Basic residues" evidence="2">
    <location>
        <begin position="56"/>
        <end position="67"/>
    </location>
</feature>
<evidence type="ECO:0000313" key="4">
    <source>
        <dbReference type="EMBL" id="PVH35278.1"/>
    </source>
</evidence>
<dbReference type="AlphaFoldDB" id="A0A2T8IC92"/>
<feature type="compositionally biased region" description="Pro residues" evidence="2">
    <location>
        <begin position="14"/>
        <end position="29"/>
    </location>
</feature>
<dbReference type="Gramene" id="PVH35278">
    <property type="protein sequence ID" value="PVH35278"/>
    <property type="gene ID" value="PAHAL_7G140000"/>
</dbReference>
<reference evidence="4" key="1">
    <citation type="submission" date="2018-04" db="EMBL/GenBank/DDBJ databases">
        <title>WGS assembly of Panicum hallii.</title>
        <authorList>
            <person name="Lovell J."/>
            <person name="Jenkins J."/>
            <person name="Lowry D."/>
            <person name="Mamidi S."/>
            <person name="Sreedasyam A."/>
            <person name="Weng X."/>
            <person name="Barry K."/>
            <person name="Bonette J."/>
            <person name="Campitelli B."/>
            <person name="Daum C."/>
            <person name="Gordon S."/>
            <person name="Gould B."/>
            <person name="Lipzen A."/>
            <person name="Macqueen A."/>
            <person name="Palacio-Mejia J."/>
            <person name="Plott C."/>
            <person name="Shakirov E."/>
            <person name="Shu S."/>
            <person name="Yoshinaga Y."/>
            <person name="Zane M."/>
            <person name="Rokhsar D."/>
            <person name="Grimwood J."/>
            <person name="Schmutz J."/>
            <person name="Juenger T."/>
        </authorList>
    </citation>
    <scope>NUCLEOTIDE SEQUENCE [LARGE SCALE GENOMIC DNA]</scope>
    <source>
        <strain evidence="4">FIL2</strain>
    </source>
</reference>
<gene>
    <name evidence="4" type="ORF">PAHAL_7G140000</name>
</gene>
<sequence>MHPPRTLRAQRPSVRPPFPHGAPAAPPEPLLIHRRASPPPPCPSHSRAPRPPRLIARLRRRRRPRHLHMADDAVAGAAGPCARPAPPSSRRQQHLDDDAGCGGHRQHDVIMLRRTRSGRAFPPPISVIGKGGRPWLSLRAHREGGRLVLREMRLPSQELLQPCKEDGRFKLLIHPEAGGRAAVAPQERQGKDKSCS</sequence>
<dbReference type="InterPro" id="IPR046431">
    <property type="entry name" value="FAF_dom"/>
</dbReference>
<dbReference type="Proteomes" id="UP000243499">
    <property type="component" value="Chromosome 7"/>
</dbReference>
<dbReference type="PANTHER" id="PTHR33155:SF5">
    <property type="entry name" value="OS04G0413100 PROTEIN"/>
    <property type="match status" value="1"/>
</dbReference>
<comment type="similarity">
    <text evidence="1">Belongs to the fantastic four family.</text>
</comment>
<feature type="region of interest" description="Disordered" evidence="2">
    <location>
        <begin position="1"/>
        <end position="104"/>
    </location>
</feature>
<name>A0A2T8IC92_9POAL</name>
<dbReference type="PANTHER" id="PTHR33155">
    <property type="entry name" value="FANTASTIC FOUR-LIKE PROTEIN (DUF3049)"/>
    <property type="match status" value="1"/>
</dbReference>
<organism evidence="4">
    <name type="scientific">Panicum hallii</name>
    <dbReference type="NCBI Taxonomy" id="206008"/>
    <lineage>
        <taxon>Eukaryota</taxon>
        <taxon>Viridiplantae</taxon>
        <taxon>Streptophyta</taxon>
        <taxon>Embryophyta</taxon>
        <taxon>Tracheophyta</taxon>
        <taxon>Spermatophyta</taxon>
        <taxon>Magnoliopsida</taxon>
        <taxon>Liliopsida</taxon>
        <taxon>Poales</taxon>
        <taxon>Poaceae</taxon>
        <taxon>PACMAD clade</taxon>
        <taxon>Panicoideae</taxon>
        <taxon>Panicodae</taxon>
        <taxon>Paniceae</taxon>
        <taxon>Panicinae</taxon>
        <taxon>Panicum</taxon>
        <taxon>Panicum sect. Panicum</taxon>
    </lineage>
</organism>
<evidence type="ECO:0000256" key="2">
    <source>
        <dbReference type="SAM" id="MobiDB-lite"/>
    </source>
</evidence>
<dbReference type="EMBL" id="CM008052">
    <property type="protein sequence ID" value="PVH35278.1"/>
    <property type="molecule type" value="Genomic_DNA"/>
</dbReference>
<feature type="compositionally biased region" description="Low complexity" evidence="2">
    <location>
        <begin position="72"/>
        <end position="82"/>
    </location>
</feature>
<feature type="domain" description="FAF" evidence="3">
    <location>
        <begin position="120"/>
        <end position="171"/>
    </location>
</feature>
<proteinExistence type="inferred from homology"/>